<reference evidence="2" key="1">
    <citation type="submission" date="2018-02" db="EMBL/GenBank/DDBJ databases">
        <title>Firefly genomes illuminate parallel origins of bioluminescence in beetles.</title>
        <authorList>
            <person name="Fallon T.R."/>
            <person name="Lower S.E.S."/>
            <person name="Behringer M."/>
            <person name="Weng J.-K."/>
        </authorList>
    </citation>
    <scope>NUCLEOTIDE SEQUENCE [LARGE SCALE GENOMIC DNA]</scope>
</reference>
<name>A0A2S0NL31_9MOLU</name>
<dbReference type="AlphaFoldDB" id="A0A2S0NL31"/>
<sequence>MGMSITIILHFTAFNAKPQPVLEPIVLTQPEINSVANKNSIDVKKLYKVLRKRNPNLKYNIEFNKRKTSEVKINYEKDGGKHSWIYKLHYD</sequence>
<evidence type="ECO:0000313" key="2">
    <source>
        <dbReference type="Proteomes" id="UP000239250"/>
    </source>
</evidence>
<accession>A0A2S0NL31</accession>
<dbReference type="Proteomes" id="UP000239250">
    <property type="component" value="Chromosome"/>
</dbReference>
<organism evidence="1 2">
    <name type="scientific">Williamsoniiplasma luminosum</name>
    <dbReference type="NCBI Taxonomy" id="214888"/>
    <lineage>
        <taxon>Bacteria</taxon>
        <taxon>Bacillati</taxon>
        <taxon>Mycoplasmatota</taxon>
        <taxon>Mollicutes</taxon>
        <taxon>Entomoplasmatales</taxon>
        <taxon>Williamsoniiplasma</taxon>
    </lineage>
</organism>
<evidence type="ECO:0000313" key="1">
    <source>
        <dbReference type="EMBL" id="AVP49714.1"/>
    </source>
</evidence>
<proteinExistence type="predicted"/>
<dbReference type="EMBL" id="CP027019">
    <property type="protein sequence ID" value="AVP49714.1"/>
    <property type="molecule type" value="Genomic_DNA"/>
</dbReference>
<protein>
    <submittedName>
        <fullName evidence="1">Uncharacterized protein</fullName>
    </submittedName>
</protein>
<gene>
    <name evidence="1" type="ORF">C5T88_04025</name>
</gene>